<evidence type="ECO:0000256" key="2">
    <source>
        <dbReference type="ARBA" id="ARBA00023125"/>
    </source>
</evidence>
<reference evidence="5 6" key="1">
    <citation type="submission" date="2024-02" db="EMBL/GenBank/DDBJ databases">
        <authorList>
            <person name="Chen Y."/>
            <person name="Shah S."/>
            <person name="Dougan E. K."/>
            <person name="Thang M."/>
            <person name="Chan C."/>
        </authorList>
    </citation>
    <scope>NUCLEOTIDE SEQUENCE [LARGE SCALE GENOMIC DNA]</scope>
</reference>
<dbReference type="InterPro" id="IPR009057">
    <property type="entry name" value="Homeodomain-like_sf"/>
</dbReference>
<dbReference type="PRINTS" id="PR00455">
    <property type="entry name" value="HTHTETR"/>
</dbReference>
<dbReference type="PROSITE" id="PS50977">
    <property type="entry name" value="HTH_TETR_2"/>
    <property type="match status" value="1"/>
</dbReference>
<evidence type="ECO:0000313" key="6">
    <source>
        <dbReference type="Proteomes" id="UP001642464"/>
    </source>
</evidence>
<organism evidence="5 6">
    <name type="scientific">Durusdinium trenchii</name>
    <dbReference type="NCBI Taxonomy" id="1381693"/>
    <lineage>
        <taxon>Eukaryota</taxon>
        <taxon>Sar</taxon>
        <taxon>Alveolata</taxon>
        <taxon>Dinophyceae</taxon>
        <taxon>Suessiales</taxon>
        <taxon>Symbiodiniaceae</taxon>
        <taxon>Durusdinium</taxon>
    </lineage>
</organism>
<keyword evidence="6" id="KW-1185">Reference proteome</keyword>
<gene>
    <name evidence="5" type="ORF">SCF082_LOCUS19181</name>
</gene>
<evidence type="ECO:0000256" key="1">
    <source>
        <dbReference type="ARBA" id="ARBA00023015"/>
    </source>
</evidence>
<name>A0ABP0KWH8_9DINO</name>
<dbReference type="InterPro" id="IPR050109">
    <property type="entry name" value="HTH-type_TetR-like_transc_reg"/>
</dbReference>
<keyword evidence="3" id="KW-0804">Transcription</keyword>
<dbReference type="PANTHER" id="PTHR30055">
    <property type="entry name" value="HTH-TYPE TRANSCRIPTIONAL REGULATOR RUTR"/>
    <property type="match status" value="1"/>
</dbReference>
<keyword evidence="1" id="KW-0805">Transcription regulation</keyword>
<protein>
    <submittedName>
        <fullName evidence="5">HTH-type transcriptional repressor KstR</fullName>
    </submittedName>
</protein>
<accession>A0ABP0KWH8</accession>
<dbReference type="PANTHER" id="PTHR30055:SF234">
    <property type="entry name" value="HTH-TYPE TRANSCRIPTIONAL REGULATOR BETI"/>
    <property type="match status" value="1"/>
</dbReference>
<dbReference type="Proteomes" id="UP001642464">
    <property type="component" value="Unassembled WGS sequence"/>
</dbReference>
<comment type="caution">
    <text evidence="5">The sequence shown here is derived from an EMBL/GenBank/DDBJ whole genome shotgun (WGS) entry which is preliminary data.</text>
</comment>
<dbReference type="InterPro" id="IPR001647">
    <property type="entry name" value="HTH_TetR"/>
</dbReference>
<sequence length="369" mass="41741">MAGEQALQQNPLAVVHVDLMNRFASQASNWTSVDEMLAALRANPFLEWPMLEARLLQAKRVSVVTIYADASINFERWVERGLSGFAEEGADSRLVDMRAVAVLGHGRLHRAFYRAWAEAVKQMEGVEHFWVDVSTVHARAISDDEMNDLQSIYSAIGAKPMTSMQEKSPKMGRPRQSDAERQKKVDAIIDAAQALFAAEGYDAVSMRKISQRAGMGTMTLYKYFPSKTAILHHIWGAFFDELFALVKAEIAKAEGAREKIRQACLCYIRYWVEHKERFHIVFLNEDRAESSDQFFINHANIFGEFLQIAGPLITEVMPAGDHERVLLLLESAICYVHGIALNVITISEYPWQGYEKYVDVYMDAVLPEA</sequence>
<evidence type="ECO:0000313" key="5">
    <source>
        <dbReference type="EMBL" id="CAK9030324.1"/>
    </source>
</evidence>
<dbReference type="Pfam" id="PF00440">
    <property type="entry name" value="TetR_N"/>
    <property type="match status" value="1"/>
</dbReference>
<dbReference type="SUPFAM" id="SSF46689">
    <property type="entry name" value="Homeodomain-like"/>
    <property type="match status" value="1"/>
</dbReference>
<evidence type="ECO:0000259" key="4">
    <source>
        <dbReference type="PROSITE" id="PS50977"/>
    </source>
</evidence>
<dbReference type="EMBL" id="CAXAMM010013050">
    <property type="protein sequence ID" value="CAK9030324.1"/>
    <property type="molecule type" value="Genomic_DNA"/>
</dbReference>
<dbReference type="Gene3D" id="1.10.357.10">
    <property type="entry name" value="Tetracycline Repressor, domain 2"/>
    <property type="match status" value="1"/>
</dbReference>
<proteinExistence type="predicted"/>
<keyword evidence="2" id="KW-0238">DNA-binding</keyword>
<feature type="domain" description="HTH tetR-type" evidence="4">
    <location>
        <begin position="182"/>
        <end position="242"/>
    </location>
</feature>
<evidence type="ECO:0000256" key="3">
    <source>
        <dbReference type="ARBA" id="ARBA00023163"/>
    </source>
</evidence>